<feature type="region of interest" description="Disordered" evidence="1">
    <location>
        <begin position="334"/>
        <end position="424"/>
    </location>
</feature>
<evidence type="ECO:0000256" key="1">
    <source>
        <dbReference type="SAM" id="MobiDB-lite"/>
    </source>
</evidence>
<keyword evidence="2" id="KW-1133">Transmembrane helix</keyword>
<dbReference type="InterPro" id="IPR028000">
    <property type="entry name" value="Pma1"/>
</dbReference>
<feature type="transmembrane region" description="Helical" evidence="2">
    <location>
        <begin position="249"/>
        <end position="271"/>
    </location>
</feature>
<evidence type="ECO:0000256" key="2">
    <source>
        <dbReference type="SAM" id="Phobius"/>
    </source>
</evidence>
<gene>
    <name evidence="4" type="ORF">B0T24DRAFT_600987</name>
</gene>
<feature type="signal peptide" evidence="3">
    <location>
        <begin position="1"/>
        <end position="19"/>
    </location>
</feature>
<keyword evidence="3" id="KW-0732">Signal</keyword>
<keyword evidence="2" id="KW-0472">Membrane</keyword>
<protein>
    <submittedName>
        <fullName evidence="4">Uncharacterized protein</fullName>
    </submittedName>
</protein>
<reference evidence="4" key="2">
    <citation type="submission" date="2023-06" db="EMBL/GenBank/DDBJ databases">
        <authorList>
            <consortium name="Lawrence Berkeley National Laboratory"/>
            <person name="Haridas S."/>
            <person name="Hensen N."/>
            <person name="Bonometti L."/>
            <person name="Westerberg I."/>
            <person name="Brannstrom I.O."/>
            <person name="Guillou S."/>
            <person name="Cros-Aarteil S."/>
            <person name="Calhoun S."/>
            <person name="Kuo A."/>
            <person name="Mondo S."/>
            <person name="Pangilinan J."/>
            <person name="Riley R."/>
            <person name="Labutti K."/>
            <person name="Andreopoulos B."/>
            <person name="Lipzen A."/>
            <person name="Chen C."/>
            <person name="Yanf M."/>
            <person name="Daum C."/>
            <person name="Ng V."/>
            <person name="Clum A."/>
            <person name="Steindorff A."/>
            <person name="Ohm R."/>
            <person name="Martin F."/>
            <person name="Silar P."/>
            <person name="Natvig D."/>
            <person name="Lalanne C."/>
            <person name="Gautier V."/>
            <person name="Ament-Velasquez S.L."/>
            <person name="Kruys A."/>
            <person name="Hutchinson M.I."/>
            <person name="Powell A.J."/>
            <person name="Barry K."/>
            <person name="Miller A.N."/>
            <person name="Grigoriev I.V."/>
            <person name="Debuchy R."/>
            <person name="Gladieux P."/>
            <person name="Thoren M.H."/>
            <person name="Johannesson H."/>
        </authorList>
    </citation>
    <scope>NUCLEOTIDE SEQUENCE</scope>
    <source>
        <strain evidence="4">CBS 958.72</strain>
    </source>
</reference>
<keyword evidence="2" id="KW-0812">Transmembrane</keyword>
<accession>A0AAE0NIS3</accession>
<feature type="compositionally biased region" description="Low complexity" evidence="1">
    <location>
        <begin position="335"/>
        <end position="363"/>
    </location>
</feature>
<name>A0AAE0NIS3_9PEZI</name>
<evidence type="ECO:0000313" key="5">
    <source>
        <dbReference type="Proteomes" id="UP001287356"/>
    </source>
</evidence>
<dbReference type="Pfam" id="PF14610">
    <property type="entry name" value="Psg1"/>
    <property type="match status" value="1"/>
</dbReference>
<dbReference type="Proteomes" id="UP001287356">
    <property type="component" value="Unassembled WGS sequence"/>
</dbReference>
<dbReference type="AlphaFoldDB" id="A0AAE0NIS3"/>
<comment type="caution">
    <text evidence="4">The sequence shown here is derived from an EMBL/GenBank/DDBJ whole genome shotgun (WGS) entry which is preliminary data.</text>
</comment>
<keyword evidence="5" id="KW-1185">Reference proteome</keyword>
<dbReference type="EMBL" id="JAULSN010000001">
    <property type="protein sequence ID" value="KAK3382293.1"/>
    <property type="molecule type" value="Genomic_DNA"/>
</dbReference>
<evidence type="ECO:0000313" key="4">
    <source>
        <dbReference type="EMBL" id="KAK3382293.1"/>
    </source>
</evidence>
<feature type="compositionally biased region" description="Basic and acidic residues" evidence="1">
    <location>
        <begin position="404"/>
        <end position="424"/>
    </location>
</feature>
<feature type="chain" id="PRO_5042014192" evidence="3">
    <location>
        <begin position="20"/>
        <end position="424"/>
    </location>
</feature>
<sequence length="424" mass="45212">MFAPSSRWLVLLLLDAALAIPAAAPVAVRKNVVVARQATPASPNPTAAWVTVDDSGHAKTVTPVLTTISGTPTVISAAPHDATATVFTHNNFDGAVTSTGPAEPQATNSEGAGAFAVCHNTDGKYKPFCSPTNNATIYPGGIHYITWDPLFFKTSGSNTTVKIMGFYNVNETDQAFSSGNMAAAWGFYQWSVDKDLLTTKGASDVNITLRIAALPVGAAAAVWVTGPTVRVTYPPGRFDHKTEPPSGPALYIGLPTVLGVIMLLLCGTCYWNRHKRRIGLGNIMSRRRHGYGIGKSRRQRTKATKEQAIHLMDRQEAGGGGVAGQVYRDEPIDGQQQRQRQNYDYNSNNNADSHNTSRSAVGAAAGGGRPRRDSDALGSLAGSPTEDRHFDDFVPRAGGGAHDGNGREGNAFRDELARQAKERP</sequence>
<reference evidence="4" key="1">
    <citation type="journal article" date="2023" name="Mol. Phylogenet. Evol.">
        <title>Genome-scale phylogeny and comparative genomics of the fungal order Sordariales.</title>
        <authorList>
            <person name="Hensen N."/>
            <person name="Bonometti L."/>
            <person name="Westerberg I."/>
            <person name="Brannstrom I.O."/>
            <person name="Guillou S."/>
            <person name="Cros-Aarteil S."/>
            <person name="Calhoun S."/>
            <person name="Haridas S."/>
            <person name="Kuo A."/>
            <person name="Mondo S."/>
            <person name="Pangilinan J."/>
            <person name="Riley R."/>
            <person name="LaButti K."/>
            <person name="Andreopoulos B."/>
            <person name="Lipzen A."/>
            <person name="Chen C."/>
            <person name="Yan M."/>
            <person name="Daum C."/>
            <person name="Ng V."/>
            <person name="Clum A."/>
            <person name="Steindorff A."/>
            <person name="Ohm R.A."/>
            <person name="Martin F."/>
            <person name="Silar P."/>
            <person name="Natvig D.O."/>
            <person name="Lalanne C."/>
            <person name="Gautier V."/>
            <person name="Ament-Velasquez S.L."/>
            <person name="Kruys A."/>
            <person name="Hutchinson M.I."/>
            <person name="Powell A.J."/>
            <person name="Barry K."/>
            <person name="Miller A.N."/>
            <person name="Grigoriev I.V."/>
            <person name="Debuchy R."/>
            <person name="Gladieux P."/>
            <person name="Hiltunen Thoren M."/>
            <person name="Johannesson H."/>
        </authorList>
    </citation>
    <scope>NUCLEOTIDE SEQUENCE</scope>
    <source>
        <strain evidence="4">CBS 958.72</strain>
    </source>
</reference>
<proteinExistence type="predicted"/>
<feature type="compositionally biased region" description="Basic and acidic residues" evidence="1">
    <location>
        <begin position="385"/>
        <end position="394"/>
    </location>
</feature>
<organism evidence="4 5">
    <name type="scientific">Lasiosphaeria ovina</name>
    <dbReference type="NCBI Taxonomy" id="92902"/>
    <lineage>
        <taxon>Eukaryota</taxon>
        <taxon>Fungi</taxon>
        <taxon>Dikarya</taxon>
        <taxon>Ascomycota</taxon>
        <taxon>Pezizomycotina</taxon>
        <taxon>Sordariomycetes</taxon>
        <taxon>Sordariomycetidae</taxon>
        <taxon>Sordariales</taxon>
        <taxon>Lasiosphaeriaceae</taxon>
        <taxon>Lasiosphaeria</taxon>
    </lineage>
</organism>
<evidence type="ECO:0000256" key="3">
    <source>
        <dbReference type="SAM" id="SignalP"/>
    </source>
</evidence>